<dbReference type="Proteomes" id="UP000239899">
    <property type="component" value="Unassembled WGS sequence"/>
</dbReference>
<keyword evidence="4" id="KW-0862">Zinc</keyword>
<dbReference type="AlphaFoldDB" id="A0A2P6TVA9"/>
<dbReference type="EMBL" id="LHPG02000006">
    <property type="protein sequence ID" value="PRW57988.1"/>
    <property type="molecule type" value="Genomic_DNA"/>
</dbReference>
<dbReference type="OrthoDB" id="498659at2759"/>
<dbReference type="SMART" id="SM00248">
    <property type="entry name" value="ANK"/>
    <property type="match status" value="5"/>
</dbReference>
<feature type="domain" description="RING-type" evidence="6">
    <location>
        <begin position="1033"/>
        <end position="1075"/>
    </location>
</feature>
<feature type="compositionally biased region" description="Pro residues" evidence="5">
    <location>
        <begin position="705"/>
        <end position="714"/>
    </location>
</feature>
<keyword evidence="4" id="KW-0863">Zinc-finger</keyword>
<dbReference type="PANTHER" id="PTHR24198">
    <property type="entry name" value="ANKYRIN REPEAT AND PROTEIN KINASE DOMAIN-CONTAINING PROTEIN"/>
    <property type="match status" value="1"/>
</dbReference>
<dbReference type="GO" id="GO:0008270">
    <property type="term" value="F:zinc ion binding"/>
    <property type="evidence" value="ECO:0007669"/>
    <property type="project" value="UniProtKB-KW"/>
</dbReference>
<keyword evidence="4" id="KW-0479">Metal-binding</keyword>
<dbReference type="Gene3D" id="1.25.40.20">
    <property type="entry name" value="Ankyrin repeat-containing domain"/>
    <property type="match status" value="2"/>
</dbReference>
<gene>
    <name evidence="7" type="ORF">C2E21_3346</name>
</gene>
<keyword evidence="2 3" id="KW-0040">ANK repeat</keyword>
<evidence type="ECO:0000256" key="2">
    <source>
        <dbReference type="ARBA" id="ARBA00023043"/>
    </source>
</evidence>
<dbReference type="InterPro" id="IPR013083">
    <property type="entry name" value="Znf_RING/FYVE/PHD"/>
</dbReference>
<dbReference type="InterPro" id="IPR002110">
    <property type="entry name" value="Ankyrin_rpt"/>
</dbReference>
<dbReference type="PROSITE" id="PS50089">
    <property type="entry name" value="ZF_RING_2"/>
    <property type="match status" value="1"/>
</dbReference>
<evidence type="ECO:0000256" key="3">
    <source>
        <dbReference type="PROSITE-ProRule" id="PRU00023"/>
    </source>
</evidence>
<feature type="region of interest" description="Disordered" evidence="5">
    <location>
        <begin position="1"/>
        <end position="84"/>
    </location>
</feature>
<evidence type="ECO:0000256" key="5">
    <source>
        <dbReference type="SAM" id="MobiDB-lite"/>
    </source>
</evidence>
<evidence type="ECO:0000256" key="4">
    <source>
        <dbReference type="PROSITE-ProRule" id="PRU00175"/>
    </source>
</evidence>
<feature type="repeat" description="ANK" evidence="3">
    <location>
        <begin position="940"/>
        <end position="972"/>
    </location>
</feature>
<dbReference type="InterPro" id="IPR001841">
    <property type="entry name" value="Znf_RING"/>
</dbReference>
<feature type="region of interest" description="Disordered" evidence="5">
    <location>
        <begin position="159"/>
        <end position="184"/>
    </location>
</feature>
<dbReference type="Pfam" id="PF12796">
    <property type="entry name" value="Ank_2"/>
    <property type="match status" value="1"/>
</dbReference>
<evidence type="ECO:0000259" key="6">
    <source>
        <dbReference type="PROSITE" id="PS50089"/>
    </source>
</evidence>
<feature type="compositionally biased region" description="Low complexity" evidence="5">
    <location>
        <begin position="31"/>
        <end position="78"/>
    </location>
</feature>
<comment type="caution">
    <text evidence="7">The sequence shown here is derived from an EMBL/GenBank/DDBJ whole genome shotgun (WGS) entry which is preliminary data.</text>
</comment>
<dbReference type="SMART" id="SM00184">
    <property type="entry name" value="RING"/>
    <property type="match status" value="1"/>
</dbReference>
<dbReference type="STRING" id="3076.A0A2P6TVA9"/>
<dbReference type="Gene3D" id="3.30.40.10">
    <property type="entry name" value="Zinc/RING finger domain, C3HC4 (zinc finger)"/>
    <property type="match status" value="1"/>
</dbReference>
<organism evidence="7 8">
    <name type="scientific">Chlorella sorokiniana</name>
    <name type="common">Freshwater green alga</name>
    <dbReference type="NCBI Taxonomy" id="3076"/>
    <lineage>
        <taxon>Eukaryota</taxon>
        <taxon>Viridiplantae</taxon>
        <taxon>Chlorophyta</taxon>
        <taxon>core chlorophytes</taxon>
        <taxon>Trebouxiophyceae</taxon>
        <taxon>Chlorellales</taxon>
        <taxon>Chlorellaceae</taxon>
        <taxon>Chlorella clade</taxon>
        <taxon>Chlorella</taxon>
    </lineage>
</organism>
<keyword evidence="8" id="KW-1185">Reference proteome</keyword>
<evidence type="ECO:0000313" key="7">
    <source>
        <dbReference type="EMBL" id="PRW57988.1"/>
    </source>
</evidence>
<dbReference type="InterPro" id="IPR036770">
    <property type="entry name" value="Ankyrin_rpt-contain_sf"/>
</dbReference>
<feature type="compositionally biased region" description="Basic residues" evidence="5">
    <location>
        <begin position="734"/>
        <end position="744"/>
    </location>
</feature>
<evidence type="ECO:0000256" key="1">
    <source>
        <dbReference type="ARBA" id="ARBA00022737"/>
    </source>
</evidence>
<dbReference type="SUPFAM" id="SSF48403">
    <property type="entry name" value="Ankyrin repeat"/>
    <property type="match status" value="1"/>
</dbReference>
<feature type="compositionally biased region" description="Polar residues" evidence="5">
    <location>
        <begin position="1"/>
        <end position="10"/>
    </location>
</feature>
<sequence length="1087" mass="113345">MSSLQETAQSPGAKAGQDCSPASVLQPAGMASADQGSATGSGAASGAASPPAEPAQQQEQAAGSPQGSQASGSAAAPPLSDEALAPLRQLGRQLLQGWAEALATLAKLPGVGSMRVEALAERLQELSREASPAAAAAAEASGSSAGAAGPAAEAAAAAARGSLPAPAPPVNELAGPNSNQKQAYSDPVDMFATAAKSAHLSYPELLHAFAASAEGLDDEALADYLFNLAMLCAEPPENELVVRPVLSLPQNSEEQQQYRRRQAAAAAPVDAILAAMQQQQGGGGPPPPRQLPAQTGLTHEAIWQQIVAQQQQPAGVMHGGGYGGGRLPRGGSGLHHASPVSRSKSDMLSSYQQAQLAEAQGLQGLFRAGSASQQQYQSALQFNPAAAAAMGPSSPLSPSRGLPASGASPLAKAVSAPERDLWMAAASLAAEAEQKQHEAAAAAAAAAAASAEFSFHVQPTSPSFGRLGPLAGSGGSGLLARQYAGPEDSKFRLDTLQSLSPRDYGRFSGLKYTVYTALRLHDLASPAEAAARALEVLSQNSPQRTKELRAVAILLGLDRQALKAKGPALLEACEAVFAQEYRDLEAKKKEGEWRRRCLAQCEHCGPGRYSLLPRRRRPRAASLEDGRPIFLVALGDAERLAQAQAAGTPLSVLCPPRSASSSQLSDPAAPGVGGDAEEPAGREANDEEGSEGSWETASLDSSPAELPPEVPPSPTWASMLGRLAALQAAVSGHPGRHSGRRAGRAGRSGRSGRGEHDHPFDSGSDDDELGSLPRELRGITPLHLAVANCDTACIQVLLKDAEERGGEEGLQALLDAPIRRPDLDGPWEATEGLPALYIALGIADEPTIKMLLQAGASLKSSRGEPALHIAAMAAGEQDWEPWRLKVLLDLAADRLDLNEQSEIDGRSALHLLIDRGELELVEMLLEAGADVHQKTAEADGGHSPLHCAVTAGDIDIVQLVLSHGADVRARNSDNKTPAQLAEEMGDDDLVDLLQQRQRLMRLQSHGRPGAGGRSASLRSNGGVPEDVPEEQACAVCISRPKATILAPCGHRCLCKRCLRALMERERDQRNCPVCREQIESFVVTVYE</sequence>
<feature type="repeat" description="ANK" evidence="3">
    <location>
        <begin position="904"/>
        <end position="936"/>
    </location>
</feature>
<feature type="region of interest" description="Disordered" evidence="5">
    <location>
        <begin position="388"/>
        <end position="408"/>
    </location>
</feature>
<feature type="region of interest" description="Disordered" evidence="5">
    <location>
        <begin position="729"/>
        <end position="773"/>
    </location>
</feature>
<dbReference type="PROSITE" id="PS50088">
    <property type="entry name" value="ANK_REPEAT"/>
    <property type="match status" value="2"/>
</dbReference>
<keyword evidence="1" id="KW-0677">Repeat</keyword>
<dbReference type="PROSITE" id="PS50297">
    <property type="entry name" value="ANK_REP_REGION"/>
    <property type="match status" value="2"/>
</dbReference>
<evidence type="ECO:0000313" key="8">
    <source>
        <dbReference type="Proteomes" id="UP000239899"/>
    </source>
</evidence>
<protein>
    <submittedName>
        <fullName evidence="7">Ankyrin repeat</fullName>
    </submittedName>
</protein>
<dbReference type="Pfam" id="PF13920">
    <property type="entry name" value="zf-C3HC4_3"/>
    <property type="match status" value="1"/>
</dbReference>
<name>A0A2P6TVA9_CHLSO</name>
<dbReference type="SUPFAM" id="SSF57850">
    <property type="entry name" value="RING/U-box"/>
    <property type="match status" value="1"/>
</dbReference>
<reference evidence="7 8" key="1">
    <citation type="journal article" date="2018" name="Plant J.">
        <title>Genome sequences of Chlorella sorokiniana UTEX 1602 and Micractinium conductrix SAG 241.80: implications to maltose excretion by a green alga.</title>
        <authorList>
            <person name="Arriola M.B."/>
            <person name="Velmurugan N."/>
            <person name="Zhang Y."/>
            <person name="Plunkett M.H."/>
            <person name="Hondzo H."/>
            <person name="Barney B.M."/>
        </authorList>
    </citation>
    <scope>NUCLEOTIDE SEQUENCE [LARGE SCALE GENOMIC DNA]</scope>
    <source>
        <strain evidence="8">UTEX 1602</strain>
    </source>
</reference>
<accession>A0A2P6TVA9</accession>
<proteinExistence type="predicted"/>
<dbReference type="Pfam" id="PF00023">
    <property type="entry name" value="Ank"/>
    <property type="match status" value="2"/>
</dbReference>
<dbReference type="PANTHER" id="PTHR24198:SF165">
    <property type="entry name" value="ANKYRIN REPEAT-CONTAINING PROTEIN-RELATED"/>
    <property type="match status" value="1"/>
</dbReference>
<feature type="compositionally biased region" description="Low complexity" evidence="5">
    <location>
        <begin position="388"/>
        <end position="406"/>
    </location>
</feature>
<feature type="region of interest" description="Disordered" evidence="5">
    <location>
        <begin position="1004"/>
        <end position="1023"/>
    </location>
</feature>
<feature type="region of interest" description="Disordered" evidence="5">
    <location>
        <begin position="654"/>
        <end position="716"/>
    </location>
</feature>